<gene>
    <name evidence="4" type="ORF">VW23_010875</name>
</gene>
<dbReference type="OrthoDB" id="9811557at2"/>
<name>A0A1E5XVH3_9HYPH</name>
<accession>A0A1E5XVH3</accession>
<evidence type="ECO:0000256" key="1">
    <source>
        <dbReference type="ARBA" id="ARBA00022630"/>
    </source>
</evidence>
<dbReference type="PANTHER" id="PTHR11748:SF119">
    <property type="entry name" value="D-2-HYDROXYGLUTARATE DEHYDROGENASE"/>
    <property type="match status" value="1"/>
</dbReference>
<keyword evidence="5" id="KW-1185">Reference proteome</keyword>
<keyword evidence="2" id="KW-0274">FAD</keyword>
<dbReference type="SUPFAM" id="SSF56176">
    <property type="entry name" value="FAD-binding/transporter-associated domain-like"/>
    <property type="match status" value="1"/>
</dbReference>
<dbReference type="PROSITE" id="PS51387">
    <property type="entry name" value="FAD_PCMH"/>
    <property type="match status" value="1"/>
</dbReference>
<evidence type="ECO:0000313" key="4">
    <source>
        <dbReference type="EMBL" id="OEO32580.1"/>
    </source>
</evidence>
<dbReference type="Pfam" id="PF01565">
    <property type="entry name" value="FAD_binding_4"/>
    <property type="match status" value="1"/>
</dbReference>
<comment type="caution">
    <text evidence="4">The sequence shown here is derived from an EMBL/GenBank/DDBJ whole genome shotgun (WGS) entry which is preliminary data.</text>
</comment>
<dbReference type="InterPro" id="IPR016164">
    <property type="entry name" value="FAD-linked_Oxase-like_C"/>
</dbReference>
<dbReference type="InterPro" id="IPR036318">
    <property type="entry name" value="FAD-bd_PCMH-like_sf"/>
</dbReference>
<dbReference type="InterPro" id="IPR016166">
    <property type="entry name" value="FAD-bd_PCMH"/>
</dbReference>
<organism evidence="4 5">
    <name type="scientific">Devosia insulae DS-56</name>
    <dbReference type="NCBI Taxonomy" id="1116389"/>
    <lineage>
        <taxon>Bacteria</taxon>
        <taxon>Pseudomonadati</taxon>
        <taxon>Pseudomonadota</taxon>
        <taxon>Alphaproteobacteria</taxon>
        <taxon>Hyphomicrobiales</taxon>
        <taxon>Devosiaceae</taxon>
        <taxon>Devosia</taxon>
    </lineage>
</organism>
<proteinExistence type="predicted"/>
<dbReference type="RefSeq" id="WP_069908274.1">
    <property type="nucleotide sequence ID" value="NZ_LAJE02000067.1"/>
</dbReference>
<evidence type="ECO:0000256" key="2">
    <source>
        <dbReference type="ARBA" id="ARBA00022827"/>
    </source>
</evidence>
<dbReference type="Proteomes" id="UP000095463">
    <property type="component" value="Unassembled WGS sequence"/>
</dbReference>
<evidence type="ECO:0000313" key="5">
    <source>
        <dbReference type="Proteomes" id="UP000095463"/>
    </source>
</evidence>
<dbReference type="Gene3D" id="3.30.465.10">
    <property type="match status" value="1"/>
</dbReference>
<reference evidence="4 5" key="1">
    <citation type="journal article" date="2015" name="Genome Announc.">
        <title>Genome Assemblies of Three Soil-Associated Devosia species: D. insulae, D. limi, and D. soli.</title>
        <authorList>
            <person name="Hassan Y.I."/>
            <person name="Lepp D."/>
            <person name="Zhou T."/>
        </authorList>
    </citation>
    <scope>NUCLEOTIDE SEQUENCE [LARGE SCALE GENOMIC DNA]</scope>
    <source>
        <strain evidence="4 5">DS-56</strain>
    </source>
</reference>
<feature type="domain" description="FAD-binding PCMH-type" evidence="3">
    <location>
        <begin position="40"/>
        <end position="214"/>
    </location>
</feature>
<dbReference type="GO" id="GO:1903457">
    <property type="term" value="P:lactate catabolic process"/>
    <property type="evidence" value="ECO:0007669"/>
    <property type="project" value="TreeGrafter"/>
</dbReference>
<dbReference type="GO" id="GO:0004458">
    <property type="term" value="F:D-lactate dehydrogenase (cytochrome) activity"/>
    <property type="evidence" value="ECO:0007669"/>
    <property type="project" value="TreeGrafter"/>
</dbReference>
<dbReference type="AlphaFoldDB" id="A0A1E5XVH3"/>
<keyword evidence="1" id="KW-0285">Flavoprotein</keyword>
<protein>
    <submittedName>
        <fullName evidence="4">FAD-linked oxidase</fullName>
    </submittedName>
</protein>
<dbReference type="SUPFAM" id="SSF55103">
    <property type="entry name" value="FAD-linked oxidases, C-terminal domain"/>
    <property type="match status" value="1"/>
</dbReference>
<dbReference type="InterPro" id="IPR006094">
    <property type="entry name" value="Oxid_FAD_bind_N"/>
</dbReference>
<dbReference type="GO" id="GO:0071949">
    <property type="term" value="F:FAD binding"/>
    <property type="evidence" value="ECO:0007669"/>
    <property type="project" value="InterPro"/>
</dbReference>
<sequence length="469" mass="52336">MDIAAFRAALGDIPVQDNPRIVQQKSRDHYWYSPRLKQQLENVTAQLVVSPRSVDEVVTVLREAFKYDVPVTPRGAGTGNYGQAMPLSGGVMLDLMNLNKVIKIEQDRVRAEAGVILEQLDEQTIHAVNGELRFHPSTYRMASLGGFIAGGSGGVGSIRWGGLRNFGNILGLKVVTCEAEPRILDLRGPDILKVAHAYGTNGIIVEAEMPLTAHYDWVDMMVGFDSIIDACAFAEQVALQDGLLCKEISPVAAPVAHDYFNRHRPYIRSREQSVVLLMAAPAAVPALVDFVAFHEGDLLYRADTLTPEEKAKLPPIYELAWNHTTLRGLKIDPTITYLQTQYPDLAHVKWAVDTFGDEMPMHIEMTRFDGRVVFSGLPIVRYSSEERLEEIIRLHEENGCLVFNPHRYTLEEGGMKRTDRAQLQFKKEADPKGILNPGKMIAWDDPDFDFESGRTWLFTGLYTLGGAAE</sequence>
<dbReference type="InterPro" id="IPR016169">
    <property type="entry name" value="FAD-bd_PCMH_sub2"/>
</dbReference>
<dbReference type="GO" id="GO:0008720">
    <property type="term" value="F:D-lactate dehydrogenase (NAD+) activity"/>
    <property type="evidence" value="ECO:0007669"/>
    <property type="project" value="TreeGrafter"/>
</dbReference>
<evidence type="ECO:0000259" key="3">
    <source>
        <dbReference type="PROSITE" id="PS51387"/>
    </source>
</evidence>
<dbReference type="PANTHER" id="PTHR11748">
    <property type="entry name" value="D-LACTATE DEHYDROGENASE"/>
    <property type="match status" value="1"/>
</dbReference>
<dbReference type="EMBL" id="LAJE02000067">
    <property type="protein sequence ID" value="OEO32580.1"/>
    <property type="molecule type" value="Genomic_DNA"/>
</dbReference>